<comment type="caution">
    <text evidence="1">The sequence shown here is derived from an EMBL/GenBank/DDBJ whole genome shotgun (WGS) entry which is preliminary data.</text>
</comment>
<name>A0AAW6DS95_9FIRM</name>
<evidence type="ECO:0000313" key="2">
    <source>
        <dbReference type="Proteomes" id="UP001211421"/>
    </source>
</evidence>
<evidence type="ECO:0000313" key="1">
    <source>
        <dbReference type="EMBL" id="MDB8741023.1"/>
    </source>
</evidence>
<proteinExistence type="predicted"/>
<reference evidence="1" key="1">
    <citation type="submission" date="2023-01" db="EMBL/GenBank/DDBJ databases">
        <title>Human gut microbiome strain richness.</title>
        <authorList>
            <person name="Chen-Liaw A."/>
        </authorList>
    </citation>
    <scope>NUCLEOTIDE SEQUENCE</scope>
    <source>
        <strain evidence="1">D59st1_B8_D59t2_181005</strain>
    </source>
</reference>
<dbReference type="Proteomes" id="UP001211421">
    <property type="component" value="Unassembled WGS sequence"/>
</dbReference>
<protein>
    <submittedName>
        <fullName evidence="1">Uncharacterized protein</fullName>
    </submittedName>
</protein>
<dbReference type="AlphaFoldDB" id="A0AAW6DS95"/>
<accession>A0AAW6DS95</accession>
<organism evidence="1 2">
    <name type="scientific">Ruminococcus bicirculans</name>
    <name type="common">ex Wegman et al. 2014</name>
    <dbReference type="NCBI Taxonomy" id="1160721"/>
    <lineage>
        <taxon>Bacteria</taxon>
        <taxon>Bacillati</taxon>
        <taxon>Bacillota</taxon>
        <taxon>Clostridia</taxon>
        <taxon>Eubacteriales</taxon>
        <taxon>Oscillospiraceae</taxon>
        <taxon>Ruminococcus</taxon>
    </lineage>
</organism>
<dbReference type="RefSeq" id="WP_195551070.1">
    <property type="nucleotide sequence ID" value="NZ_JADMNX010000002.1"/>
</dbReference>
<sequence length="135" mass="15887">MKIKDMEISLDGIHMNNIRIVANNRHSFIIFTIDFDRSDYKRYCEIKGLYKTINGDCDDITGAMFIVPVKGSHLVIDKTIFEFELYGNELEDWYFNTLYDDIFNCQENDDNALFVEFTPREKLNIIARLLPGVRM</sequence>
<gene>
    <name evidence="1" type="ORF">PNV70_02915</name>
</gene>
<dbReference type="EMBL" id="JAQMLS010000002">
    <property type="protein sequence ID" value="MDB8741023.1"/>
    <property type="molecule type" value="Genomic_DNA"/>
</dbReference>